<keyword evidence="4" id="KW-1185">Reference proteome</keyword>
<dbReference type="PANTHER" id="PTHR30595:SF6">
    <property type="entry name" value="SCHLAFEN ALBA-2 DOMAIN-CONTAINING PROTEIN"/>
    <property type="match status" value="1"/>
</dbReference>
<dbReference type="Proteomes" id="UP001158067">
    <property type="component" value="Unassembled WGS sequence"/>
</dbReference>
<feature type="region of interest" description="Disordered" evidence="1">
    <location>
        <begin position="710"/>
        <end position="729"/>
    </location>
</feature>
<dbReference type="InterPro" id="IPR007421">
    <property type="entry name" value="Schlafen_AlbA_2_dom"/>
</dbReference>
<dbReference type="EMBL" id="FXUG01000005">
    <property type="protein sequence ID" value="SMP56341.1"/>
    <property type="molecule type" value="Genomic_DNA"/>
</dbReference>
<dbReference type="Pfam" id="PF13749">
    <property type="entry name" value="HATPase_c_4"/>
    <property type="match status" value="1"/>
</dbReference>
<evidence type="ECO:0000256" key="1">
    <source>
        <dbReference type="SAM" id="MobiDB-lite"/>
    </source>
</evidence>
<dbReference type="PANTHER" id="PTHR30595">
    <property type="entry name" value="GLPR-RELATED TRANSCRIPTIONAL REPRESSOR"/>
    <property type="match status" value="1"/>
</dbReference>
<dbReference type="Gene3D" id="3.30.950.30">
    <property type="entry name" value="Schlafen, AAA domain"/>
    <property type="match status" value="1"/>
</dbReference>
<keyword evidence="3" id="KW-0067">ATP-binding</keyword>
<name>A0ABY1Q2J3_9BACT</name>
<organism evidence="3 4">
    <name type="scientific">Neorhodopirellula lusitana</name>
    <dbReference type="NCBI Taxonomy" id="445327"/>
    <lineage>
        <taxon>Bacteria</taxon>
        <taxon>Pseudomonadati</taxon>
        <taxon>Planctomycetota</taxon>
        <taxon>Planctomycetia</taxon>
        <taxon>Pirellulales</taxon>
        <taxon>Pirellulaceae</taxon>
        <taxon>Neorhodopirellula</taxon>
    </lineage>
</organism>
<feature type="domain" description="Schlafen AlbA-2" evidence="2">
    <location>
        <begin position="18"/>
        <end position="145"/>
    </location>
</feature>
<evidence type="ECO:0000259" key="2">
    <source>
        <dbReference type="Pfam" id="PF04326"/>
    </source>
</evidence>
<proteinExistence type="predicted"/>
<dbReference type="InterPro" id="IPR038461">
    <property type="entry name" value="Schlafen_AlbA_2_dom_sf"/>
</dbReference>
<dbReference type="Gene3D" id="3.30.565.60">
    <property type="match status" value="1"/>
</dbReference>
<reference evidence="3 4" key="1">
    <citation type="submission" date="2017-05" db="EMBL/GenBank/DDBJ databases">
        <authorList>
            <person name="Varghese N."/>
            <person name="Submissions S."/>
        </authorList>
    </citation>
    <scope>NUCLEOTIDE SEQUENCE [LARGE SCALE GENOMIC DNA]</scope>
    <source>
        <strain evidence="3 4">DSM 25457</strain>
    </source>
</reference>
<feature type="compositionally biased region" description="Polar residues" evidence="1">
    <location>
        <begin position="718"/>
        <end position="729"/>
    </location>
</feature>
<evidence type="ECO:0000313" key="4">
    <source>
        <dbReference type="Proteomes" id="UP001158067"/>
    </source>
</evidence>
<comment type="caution">
    <text evidence="3">The sequence shown here is derived from an EMBL/GenBank/DDBJ whole genome shotgun (WGS) entry which is preliminary data.</text>
</comment>
<keyword evidence="3" id="KW-0547">Nucleotide-binding</keyword>
<protein>
    <submittedName>
        <fullName evidence="3">ATP-dependent DNA helicase RecG</fullName>
    </submittedName>
</protein>
<sequence>MPLHSFDDLWNMLVESDESTRLEAKTASQTGKSIAETISAFSNEPHLGGGYLLLGVERTSSTPPIHYQIAGVPDPDKVQSEIASQCRDMFSASIRPKLSVHNVDGKNVVVAFIPEADDHHKPVFIKNRGVHSGSFRRVGPTDQRCTEDDLAVLFQLKQGSSFDETPLEGTSFSDVDLNALESYRRARSSHPSANELLEMNDHSLLYALGASEGESSLCRLTVAGLLLFGKSTSLRRKLPLTRVDYIRVEGAGWMTDPEMGYSSIEYRGPLLIIIPKLINQVLQDIPVAFSLPQNEVHRQDLPVIPKRVIREAIVNSLMHRNYQVHQPVQVIQYSNRVEIKNPGYSLIPFERLGESGSRSRNNIIPSTLHDVGLAENKGTGIPVMRNIMKGANLTVPVIETDRLKDEFRLRLLSHHFLGDEDIRWLSQFRSLGLSPMEARALIMLREAKEIDNAAYRQINHTDVHTASKDLRRLRDLGLLETKGGGAAVHYVEGPNFGAGPAVKRQLRPEAISSVLSQSQRQELASLRKELPQDVLDSIDGLKKKAAREVLAKIVREACIARPMTVDELGLLLSRHPKHILKRILPHADLCRERINGITYFGDGDPTVGRRKKRADLKSSVGVSVELTDQQRQELYLLRQELPEGVLSAIDELKKRASPDVLEGIILGICGVRPMTSYEIGLLLSRNPEHLRNRNLRRMLYLKKLAYTHPEEPKHPKQSYVTVSRLSNPV</sequence>
<gene>
    <name evidence="3" type="ORF">SAMN06265222_105133</name>
</gene>
<dbReference type="InterPro" id="IPR038475">
    <property type="entry name" value="RecG_C_sf"/>
</dbReference>
<keyword evidence="3" id="KW-0378">Hydrolase</keyword>
<keyword evidence="3" id="KW-0347">Helicase</keyword>
<accession>A0ABY1Q2J3</accession>
<evidence type="ECO:0000313" key="3">
    <source>
        <dbReference type="EMBL" id="SMP56341.1"/>
    </source>
</evidence>
<dbReference type="GO" id="GO:0004386">
    <property type="term" value="F:helicase activity"/>
    <property type="evidence" value="ECO:0007669"/>
    <property type="project" value="UniProtKB-KW"/>
</dbReference>
<dbReference type="Pfam" id="PF04326">
    <property type="entry name" value="SLFN_AlbA_2"/>
    <property type="match status" value="1"/>
</dbReference>
<dbReference type="RefSeq" id="WP_283432603.1">
    <property type="nucleotide sequence ID" value="NZ_FXUG01000005.1"/>
</dbReference>